<feature type="compositionally biased region" description="Basic residues" evidence="1">
    <location>
        <begin position="160"/>
        <end position="188"/>
    </location>
</feature>
<feature type="region of interest" description="Disordered" evidence="1">
    <location>
        <begin position="293"/>
        <end position="314"/>
    </location>
</feature>
<dbReference type="EMBL" id="CM010724">
    <property type="protein sequence ID" value="RZC81823.1"/>
    <property type="molecule type" value="Genomic_DNA"/>
</dbReference>
<dbReference type="Pfam" id="PF07797">
    <property type="entry name" value="DUF1639"/>
    <property type="match status" value="1"/>
</dbReference>
<keyword evidence="3" id="KW-1185">Reference proteome</keyword>
<organism evidence="2 3">
    <name type="scientific">Papaver somniferum</name>
    <name type="common">Opium poppy</name>
    <dbReference type="NCBI Taxonomy" id="3469"/>
    <lineage>
        <taxon>Eukaryota</taxon>
        <taxon>Viridiplantae</taxon>
        <taxon>Streptophyta</taxon>
        <taxon>Embryophyta</taxon>
        <taxon>Tracheophyta</taxon>
        <taxon>Spermatophyta</taxon>
        <taxon>Magnoliopsida</taxon>
        <taxon>Ranunculales</taxon>
        <taxon>Papaveraceae</taxon>
        <taxon>Papaveroideae</taxon>
        <taxon>Papaver</taxon>
    </lineage>
</organism>
<dbReference type="Proteomes" id="UP000316621">
    <property type="component" value="Chromosome 10"/>
</dbReference>
<dbReference type="InterPro" id="IPR012438">
    <property type="entry name" value="DUF1639"/>
</dbReference>
<feature type="region of interest" description="Disordered" evidence="1">
    <location>
        <begin position="1"/>
        <end position="48"/>
    </location>
</feature>
<evidence type="ECO:0000256" key="1">
    <source>
        <dbReference type="SAM" id="MobiDB-lite"/>
    </source>
</evidence>
<dbReference type="AlphaFoldDB" id="A0A4Y7L8J4"/>
<protein>
    <submittedName>
        <fullName evidence="2">Uncharacterized protein</fullName>
    </submittedName>
</protein>
<feature type="compositionally biased region" description="Basic residues" evidence="1">
    <location>
        <begin position="133"/>
        <end position="142"/>
    </location>
</feature>
<name>A0A4Y7L8J4_PAPSO</name>
<sequence length="314" mass="35224">MEIGEVVKNTNRNNNSSLYNNNSNHRSSPFRQQQQHSTEAPTTSSSPVFELQWGNRKRLRCSSKPHNKITTAAPDSTVERTSSLRADRRLVRADRDSNFRRPFSPPRPHPPSTSSHRILRNSETSTAAAAMKGGHHHHHHHQNGVSAAVSPERGGEEVKVHHHHHHQDKKGNRHHDHHHSNNNNHHHYTNGVSGSSETADENHNKKVNGGGGGGSSSGGSGDQMMNIPPVWPPKFVIALTNKEKEEDFMAIKGSKLPQRPKKRAKFVQRTLNLVSPGTWLCDLTLERYEVREKKTTKKRPRGLKAMGNMESDSE</sequence>
<dbReference type="OrthoDB" id="2018605at2759"/>
<dbReference type="Gramene" id="RZC81823">
    <property type="protein sequence ID" value="RZC81823"/>
    <property type="gene ID" value="C5167_044396"/>
</dbReference>
<dbReference type="PANTHER" id="PTHR33130">
    <property type="entry name" value="PUTATIVE (DUF1639)-RELATED"/>
    <property type="match status" value="1"/>
</dbReference>
<feature type="region of interest" description="Disordered" evidence="1">
    <location>
        <begin position="63"/>
        <end position="227"/>
    </location>
</feature>
<dbReference type="PANTHER" id="PTHR33130:SF45">
    <property type="entry name" value="OS05G0541700 PROTEIN"/>
    <property type="match status" value="1"/>
</dbReference>
<dbReference type="OMA" id="APPMVWP"/>
<feature type="compositionally biased region" description="Low complexity" evidence="1">
    <location>
        <begin position="9"/>
        <end position="27"/>
    </location>
</feature>
<feature type="compositionally biased region" description="Basic and acidic residues" evidence="1">
    <location>
        <begin position="85"/>
        <end position="99"/>
    </location>
</feature>
<gene>
    <name evidence="2" type="ORF">C5167_044396</name>
</gene>
<accession>A0A4Y7L8J4</accession>
<evidence type="ECO:0000313" key="3">
    <source>
        <dbReference type="Proteomes" id="UP000316621"/>
    </source>
</evidence>
<reference evidence="2 3" key="1">
    <citation type="journal article" date="2018" name="Science">
        <title>The opium poppy genome and morphinan production.</title>
        <authorList>
            <person name="Guo L."/>
            <person name="Winzer T."/>
            <person name="Yang X."/>
            <person name="Li Y."/>
            <person name="Ning Z."/>
            <person name="He Z."/>
            <person name="Teodor R."/>
            <person name="Lu Y."/>
            <person name="Bowser T.A."/>
            <person name="Graham I.A."/>
            <person name="Ye K."/>
        </authorList>
    </citation>
    <scope>NUCLEOTIDE SEQUENCE [LARGE SCALE GENOMIC DNA]</scope>
    <source>
        <strain evidence="3">cv. HN1</strain>
        <tissue evidence="2">Leaves</tissue>
    </source>
</reference>
<feature type="compositionally biased region" description="Gly residues" evidence="1">
    <location>
        <begin position="208"/>
        <end position="221"/>
    </location>
</feature>
<feature type="compositionally biased region" description="Polar residues" evidence="1">
    <location>
        <begin position="29"/>
        <end position="47"/>
    </location>
</feature>
<proteinExistence type="predicted"/>
<evidence type="ECO:0000313" key="2">
    <source>
        <dbReference type="EMBL" id="RZC81823.1"/>
    </source>
</evidence>